<dbReference type="AlphaFoldDB" id="B0DMR9"/>
<dbReference type="GeneID" id="6080916"/>
<feature type="compositionally biased region" description="Basic and acidic residues" evidence="1">
    <location>
        <begin position="304"/>
        <end position="314"/>
    </location>
</feature>
<dbReference type="OrthoDB" id="3205748at2759"/>
<feature type="region of interest" description="Disordered" evidence="1">
    <location>
        <begin position="432"/>
        <end position="456"/>
    </location>
</feature>
<name>B0DMR9_LACBS</name>
<dbReference type="RefSeq" id="XP_001885356.1">
    <property type="nucleotide sequence ID" value="XM_001885321.1"/>
</dbReference>
<feature type="compositionally biased region" description="Acidic residues" evidence="1">
    <location>
        <begin position="315"/>
        <end position="327"/>
    </location>
</feature>
<dbReference type="KEGG" id="lbc:LACBIDRAFT_295123"/>
<protein>
    <submittedName>
        <fullName evidence="2">Predicted protein</fullName>
    </submittedName>
</protein>
<reference evidence="2 3" key="1">
    <citation type="journal article" date="2008" name="Nature">
        <title>The genome of Laccaria bicolor provides insights into mycorrhizal symbiosis.</title>
        <authorList>
            <person name="Martin F."/>
            <person name="Aerts A."/>
            <person name="Ahren D."/>
            <person name="Brun A."/>
            <person name="Danchin E.G.J."/>
            <person name="Duchaussoy F."/>
            <person name="Gibon J."/>
            <person name="Kohler A."/>
            <person name="Lindquist E."/>
            <person name="Pereda V."/>
            <person name="Salamov A."/>
            <person name="Shapiro H.J."/>
            <person name="Wuyts J."/>
            <person name="Blaudez D."/>
            <person name="Buee M."/>
            <person name="Brokstein P."/>
            <person name="Canbaeck B."/>
            <person name="Cohen D."/>
            <person name="Courty P.E."/>
            <person name="Coutinho P.M."/>
            <person name="Delaruelle C."/>
            <person name="Detter J.C."/>
            <person name="Deveau A."/>
            <person name="DiFazio S."/>
            <person name="Duplessis S."/>
            <person name="Fraissinet-Tachet L."/>
            <person name="Lucic E."/>
            <person name="Frey-Klett P."/>
            <person name="Fourrey C."/>
            <person name="Feussner I."/>
            <person name="Gay G."/>
            <person name="Grimwood J."/>
            <person name="Hoegger P.J."/>
            <person name="Jain P."/>
            <person name="Kilaru S."/>
            <person name="Labbe J."/>
            <person name="Lin Y.C."/>
            <person name="Legue V."/>
            <person name="Le Tacon F."/>
            <person name="Marmeisse R."/>
            <person name="Melayah D."/>
            <person name="Montanini B."/>
            <person name="Muratet M."/>
            <person name="Nehls U."/>
            <person name="Niculita-Hirzel H."/>
            <person name="Oudot-Le Secq M.P."/>
            <person name="Peter M."/>
            <person name="Quesneville H."/>
            <person name="Rajashekar B."/>
            <person name="Reich M."/>
            <person name="Rouhier N."/>
            <person name="Schmutz J."/>
            <person name="Yin T."/>
            <person name="Chalot M."/>
            <person name="Henrissat B."/>
            <person name="Kuees U."/>
            <person name="Lucas S."/>
            <person name="Van de Peer Y."/>
            <person name="Podila G.K."/>
            <person name="Polle A."/>
            <person name="Pukkila P.J."/>
            <person name="Richardson P.M."/>
            <person name="Rouze P."/>
            <person name="Sanders I.R."/>
            <person name="Stajich J.E."/>
            <person name="Tunlid A."/>
            <person name="Tuskan G."/>
            <person name="Grigoriev I.V."/>
        </authorList>
    </citation>
    <scope>NUCLEOTIDE SEQUENCE [LARGE SCALE GENOMIC DNA]</scope>
    <source>
        <strain evidence="3">S238N-H82 / ATCC MYA-4686</strain>
    </source>
</reference>
<feature type="region of interest" description="Disordered" evidence="1">
    <location>
        <begin position="49"/>
        <end position="88"/>
    </location>
</feature>
<feature type="compositionally biased region" description="Low complexity" evidence="1">
    <location>
        <begin position="352"/>
        <end position="367"/>
    </location>
</feature>
<feature type="region of interest" description="Disordered" evidence="1">
    <location>
        <begin position="297"/>
        <end position="372"/>
    </location>
</feature>
<dbReference type="HOGENOM" id="CLU_625576_0_0_1"/>
<proteinExistence type="predicted"/>
<evidence type="ECO:0000256" key="1">
    <source>
        <dbReference type="SAM" id="MobiDB-lite"/>
    </source>
</evidence>
<gene>
    <name evidence="2" type="ORF">LACBIDRAFT_295123</name>
</gene>
<dbReference type="Proteomes" id="UP000001194">
    <property type="component" value="Unassembled WGS sequence"/>
</dbReference>
<evidence type="ECO:0000313" key="3">
    <source>
        <dbReference type="Proteomes" id="UP000001194"/>
    </source>
</evidence>
<sequence length="456" mass="50773">MPIKLRRRHSTTRLLDAGNDKLNGSGSFMTSFASPAAGYSRFHAIVSATPRDGGGPPVISKELFRPSSWGESVQGTKRKRDLNDSGSADKALRRANHNEQPANYEDRQQLLDALKDRFKQSSQVDFHGSYEMMDSEVTHKQRIQTVTHEIWKTTGYRFTVKDHPHINNGHKTRFWCSQDEAHRSKPSKAARVAQIIPKPRVTTGGDIMAKPRYPCRSRLLISSRDSNKPGVRIITVRMHHHVAHEPYIDSSLPPEVAQGIWESFGWINGCHTFGPGSSGATGQSTGLSYIAPQLVAPPTSASAVEREDTERVPADDEPYDDDNDSEPPMDSLPPPSIEPSLGEKQQHVQQKDSPPITSPTSSTDTPPVLDPDKYHRRMRAHITNIRDFCDGLEYQLQFNDTRMLQVVETEGASFLRLVEDCLRKEGRLVTTEDSLLSDHGSPESDVTPAGPSADER</sequence>
<evidence type="ECO:0000313" key="2">
    <source>
        <dbReference type="EMBL" id="EDR04101.1"/>
    </source>
</evidence>
<dbReference type="InParanoid" id="B0DMR9"/>
<keyword evidence="3" id="KW-1185">Reference proteome</keyword>
<organism evidence="3">
    <name type="scientific">Laccaria bicolor (strain S238N-H82 / ATCC MYA-4686)</name>
    <name type="common">Bicoloured deceiver</name>
    <name type="synonym">Laccaria laccata var. bicolor</name>
    <dbReference type="NCBI Taxonomy" id="486041"/>
    <lineage>
        <taxon>Eukaryota</taxon>
        <taxon>Fungi</taxon>
        <taxon>Dikarya</taxon>
        <taxon>Basidiomycota</taxon>
        <taxon>Agaricomycotina</taxon>
        <taxon>Agaricomycetes</taxon>
        <taxon>Agaricomycetidae</taxon>
        <taxon>Agaricales</taxon>
        <taxon>Agaricineae</taxon>
        <taxon>Hydnangiaceae</taxon>
        <taxon>Laccaria</taxon>
    </lineage>
</organism>
<dbReference type="EMBL" id="DS547120">
    <property type="protein sequence ID" value="EDR04101.1"/>
    <property type="molecule type" value="Genomic_DNA"/>
</dbReference>
<accession>B0DMR9</accession>